<name>U2Y773_GEOKU</name>
<gene>
    <name evidence="2" type="ORF">GBL_0680</name>
</gene>
<protein>
    <submittedName>
        <fullName evidence="2">Uncharacterized protein</fullName>
    </submittedName>
</protein>
<dbReference type="AlphaFoldDB" id="U2Y773"/>
<accession>U2Y773</accession>
<comment type="caution">
    <text evidence="2">The sequence shown here is derived from an EMBL/GenBank/DDBJ whole genome shotgun (WGS) entry which is preliminary data.</text>
</comment>
<feature type="region of interest" description="Disordered" evidence="1">
    <location>
        <begin position="1"/>
        <end position="21"/>
    </location>
</feature>
<evidence type="ECO:0000256" key="1">
    <source>
        <dbReference type="SAM" id="MobiDB-lite"/>
    </source>
</evidence>
<organism evidence="2 3">
    <name type="scientific">Geobacillus kaustophilus GBlys</name>
    <dbReference type="NCBI Taxonomy" id="1337888"/>
    <lineage>
        <taxon>Bacteria</taxon>
        <taxon>Bacillati</taxon>
        <taxon>Bacillota</taxon>
        <taxon>Bacilli</taxon>
        <taxon>Bacillales</taxon>
        <taxon>Anoxybacillaceae</taxon>
        <taxon>Geobacillus</taxon>
        <taxon>Geobacillus thermoleovorans group</taxon>
    </lineage>
</organism>
<sequence>MKAGTFPVSGRKTAHLPDSERFGCGNGHDRLSSFMFPL</sequence>
<dbReference type="Proteomes" id="UP000016424">
    <property type="component" value="Unassembled WGS sequence"/>
</dbReference>
<evidence type="ECO:0000313" key="2">
    <source>
        <dbReference type="EMBL" id="GAD12463.1"/>
    </source>
</evidence>
<evidence type="ECO:0000313" key="3">
    <source>
        <dbReference type="Proteomes" id="UP000016424"/>
    </source>
</evidence>
<reference evidence="3" key="1">
    <citation type="journal article" date="2013" name="Genome">
        <title>Draft Genome Sequence of Geobacillus kaustophilus GBlys, a Lysogenic Strain with Bacteriophage phiOH2.</title>
        <authorList>
            <person name="Doi K."/>
            <person name="Mori K."/>
            <person name="Martono H."/>
            <person name="Nagayoshi Y."/>
            <person name="Fujino Y."/>
            <person name="Tashiro K."/>
            <person name="Kuhara S."/>
            <person name="Ohshima T."/>
        </authorList>
    </citation>
    <scope>NUCLEOTIDE SEQUENCE [LARGE SCALE GENOMIC DNA]</scope>
    <source>
        <strain evidence="3">GBlys</strain>
    </source>
</reference>
<dbReference type="EMBL" id="BASG01000003">
    <property type="protein sequence ID" value="GAD12463.1"/>
    <property type="molecule type" value="Genomic_DNA"/>
</dbReference>
<proteinExistence type="predicted"/>